<dbReference type="Gene3D" id="3.40.50.720">
    <property type="entry name" value="NAD(P)-binding Rossmann-like Domain"/>
    <property type="match status" value="1"/>
</dbReference>
<protein>
    <recommendedName>
        <fullName evidence="3">Glyceraldehyde 3-phosphate dehydrogenase NAD(P) binding domain-containing protein</fullName>
    </recommendedName>
</protein>
<dbReference type="GO" id="GO:0051287">
    <property type="term" value="F:NAD binding"/>
    <property type="evidence" value="ECO:0007669"/>
    <property type="project" value="InterPro"/>
</dbReference>
<dbReference type="SUPFAM" id="SSF51735">
    <property type="entry name" value="NAD(P)-binding Rossmann-fold domains"/>
    <property type="match status" value="1"/>
</dbReference>
<gene>
    <name evidence="4" type="ORF">CBER1_00084</name>
</gene>
<dbReference type="GO" id="GO:0016620">
    <property type="term" value="F:oxidoreductase activity, acting on the aldehyde or oxo group of donors, NAD or NADP as acceptor"/>
    <property type="evidence" value="ECO:0007669"/>
    <property type="project" value="InterPro"/>
</dbReference>
<dbReference type="AlphaFoldDB" id="A0A2S6CDC9"/>
<name>A0A2S6CDC9_9PEZI</name>
<dbReference type="SMART" id="SM00846">
    <property type="entry name" value="Gp_dh_N"/>
    <property type="match status" value="1"/>
</dbReference>
<dbReference type="PANTHER" id="PTHR10836:SF76">
    <property type="entry name" value="GLYCERALDEHYDE-3-PHOSPHATE DEHYDROGENASE-RELATED"/>
    <property type="match status" value="1"/>
</dbReference>
<dbReference type="Pfam" id="PF00044">
    <property type="entry name" value="Gp_dh_N"/>
    <property type="match status" value="1"/>
</dbReference>
<dbReference type="OrthoDB" id="1152826at2759"/>
<dbReference type="EMBL" id="PNEN01000488">
    <property type="protein sequence ID" value="PPJ57734.1"/>
    <property type="molecule type" value="Genomic_DNA"/>
</dbReference>
<dbReference type="InterPro" id="IPR020828">
    <property type="entry name" value="GlycerAld_3-P_DH_NAD(P)-bd"/>
</dbReference>
<sequence>MSSYLDELRHVDVVLDQLNHTFRIGIIGFGALGRAIFCSSLEWPHSGVVAVNDPFVTAEHAAELLQQDQYRDYLSDVEIKALSLDKFSIRKGSKSRIVRFSAEEDLSQINWKSLENQVLHVIECSGKFNTRQEASRHLHTAMSYSQEVEYERNWGTDAPKFWPDVALPRDGSVASQLVSNEEGGGHANLPEGKSNMAIALERALSSNLSGAEPRDEMEEYFVEAANSAYIDVVSACDCCAK</sequence>
<evidence type="ECO:0000259" key="3">
    <source>
        <dbReference type="SMART" id="SM00846"/>
    </source>
</evidence>
<evidence type="ECO:0000313" key="5">
    <source>
        <dbReference type="Proteomes" id="UP000237631"/>
    </source>
</evidence>
<evidence type="ECO:0000256" key="1">
    <source>
        <dbReference type="ARBA" id="ARBA00007406"/>
    </source>
</evidence>
<evidence type="ECO:0000256" key="2">
    <source>
        <dbReference type="ARBA" id="ARBA00023002"/>
    </source>
</evidence>
<accession>A0A2S6CDC9</accession>
<dbReference type="InterPro" id="IPR020831">
    <property type="entry name" value="GlycerAld/Erythrose_P_DH"/>
</dbReference>
<dbReference type="Proteomes" id="UP000237631">
    <property type="component" value="Unassembled WGS sequence"/>
</dbReference>
<comment type="similarity">
    <text evidence="1">Belongs to the glyceraldehyde-3-phosphate dehydrogenase family.</text>
</comment>
<reference evidence="5" key="1">
    <citation type="journal article" date="2017" name="bioRxiv">
        <title>Conservation of a gene cluster reveals novel cercosporin biosynthetic mechanisms and extends production to the genus Colletotrichum.</title>
        <authorList>
            <person name="de Jonge R."/>
            <person name="Ebert M.K."/>
            <person name="Huitt-Roehl C.R."/>
            <person name="Pal P."/>
            <person name="Suttle J.C."/>
            <person name="Spanner R.E."/>
            <person name="Neubauer J.D."/>
            <person name="Jurick W.M.II."/>
            <person name="Stott K.A."/>
            <person name="Secor G.A."/>
            <person name="Thomma B.P.H.J."/>
            <person name="Van de Peer Y."/>
            <person name="Townsend C.A."/>
            <person name="Bolton M.D."/>
        </authorList>
    </citation>
    <scope>NUCLEOTIDE SEQUENCE [LARGE SCALE GENOMIC DNA]</scope>
    <source>
        <strain evidence="5">CBS538.71</strain>
    </source>
</reference>
<evidence type="ECO:0000313" key="4">
    <source>
        <dbReference type="EMBL" id="PPJ57734.1"/>
    </source>
</evidence>
<keyword evidence="5" id="KW-1185">Reference proteome</keyword>
<proteinExistence type="inferred from homology"/>
<keyword evidence="2" id="KW-0560">Oxidoreductase</keyword>
<comment type="caution">
    <text evidence="4">The sequence shown here is derived from an EMBL/GenBank/DDBJ whole genome shotgun (WGS) entry which is preliminary data.</text>
</comment>
<feature type="domain" description="Glyceraldehyde 3-phosphate dehydrogenase NAD(P) binding" evidence="3">
    <location>
        <begin position="22"/>
        <end position="144"/>
    </location>
</feature>
<dbReference type="PANTHER" id="PTHR10836">
    <property type="entry name" value="GLYCERALDEHYDE 3-PHOSPHATE DEHYDROGENASE"/>
    <property type="match status" value="1"/>
</dbReference>
<organism evidence="4 5">
    <name type="scientific">Cercospora berteroae</name>
    <dbReference type="NCBI Taxonomy" id="357750"/>
    <lineage>
        <taxon>Eukaryota</taxon>
        <taxon>Fungi</taxon>
        <taxon>Dikarya</taxon>
        <taxon>Ascomycota</taxon>
        <taxon>Pezizomycotina</taxon>
        <taxon>Dothideomycetes</taxon>
        <taxon>Dothideomycetidae</taxon>
        <taxon>Mycosphaerellales</taxon>
        <taxon>Mycosphaerellaceae</taxon>
        <taxon>Cercospora</taxon>
    </lineage>
</organism>
<dbReference type="InterPro" id="IPR036291">
    <property type="entry name" value="NAD(P)-bd_dom_sf"/>
</dbReference>
<dbReference type="STRING" id="357750.A0A2S6CDC9"/>